<evidence type="ECO:0008006" key="4">
    <source>
        <dbReference type="Google" id="ProtNLM"/>
    </source>
</evidence>
<evidence type="ECO:0000313" key="3">
    <source>
        <dbReference type="Proteomes" id="UP001151760"/>
    </source>
</evidence>
<reference evidence="2" key="2">
    <citation type="submission" date="2022-01" db="EMBL/GenBank/DDBJ databases">
        <authorList>
            <person name="Yamashiro T."/>
            <person name="Shiraishi A."/>
            <person name="Satake H."/>
            <person name="Nakayama K."/>
        </authorList>
    </citation>
    <scope>NUCLEOTIDE SEQUENCE</scope>
</reference>
<evidence type="ECO:0000313" key="2">
    <source>
        <dbReference type="EMBL" id="GJS60388.1"/>
    </source>
</evidence>
<dbReference type="Proteomes" id="UP001151760">
    <property type="component" value="Unassembled WGS sequence"/>
</dbReference>
<evidence type="ECO:0000256" key="1">
    <source>
        <dbReference type="SAM" id="Phobius"/>
    </source>
</evidence>
<reference evidence="2" key="1">
    <citation type="journal article" date="2022" name="Int. J. Mol. Sci.">
        <title>Draft Genome of Tanacetum Coccineum: Genomic Comparison of Closely Related Tanacetum-Family Plants.</title>
        <authorList>
            <person name="Yamashiro T."/>
            <person name="Shiraishi A."/>
            <person name="Nakayama K."/>
            <person name="Satake H."/>
        </authorList>
    </citation>
    <scope>NUCLEOTIDE SEQUENCE</scope>
</reference>
<feature type="transmembrane region" description="Helical" evidence="1">
    <location>
        <begin position="222"/>
        <end position="242"/>
    </location>
</feature>
<keyword evidence="1" id="KW-0472">Membrane</keyword>
<feature type="transmembrane region" description="Helical" evidence="1">
    <location>
        <begin position="175"/>
        <end position="202"/>
    </location>
</feature>
<keyword evidence="3" id="KW-1185">Reference proteome</keyword>
<proteinExistence type="predicted"/>
<organism evidence="2 3">
    <name type="scientific">Tanacetum coccineum</name>
    <dbReference type="NCBI Taxonomy" id="301880"/>
    <lineage>
        <taxon>Eukaryota</taxon>
        <taxon>Viridiplantae</taxon>
        <taxon>Streptophyta</taxon>
        <taxon>Embryophyta</taxon>
        <taxon>Tracheophyta</taxon>
        <taxon>Spermatophyta</taxon>
        <taxon>Magnoliopsida</taxon>
        <taxon>eudicotyledons</taxon>
        <taxon>Gunneridae</taxon>
        <taxon>Pentapetalae</taxon>
        <taxon>asterids</taxon>
        <taxon>campanulids</taxon>
        <taxon>Asterales</taxon>
        <taxon>Asteraceae</taxon>
        <taxon>Asteroideae</taxon>
        <taxon>Anthemideae</taxon>
        <taxon>Anthemidinae</taxon>
        <taxon>Tanacetum</taxon>
    </lineage>
</organism>
<keyword evidence="1" id="KW-0812">Transmembrane</keyword>
<accession>A0ABQ4X592</accession>
<protein>
    <recommendedName>
        <fullName evidence="4">Zinc finger GRF-type domain-containing protein</fullName>
    </recommendedName>
</protein>
<sequence>MRSSSSSSSRSKYKRYTKEELIVRTHCDCPLPIKMKVHGSGLARLVSTPSAWTITNPGRRFKGCPIFDEDAKCHFYGFLDAELPSEYYKELFFKIHEENKMLKNMAKNMCKHMTKNMIKSNSDEGGILEMGELKEEFTLIKSKLQMYDEGGILEMGKLNEELILIKSKLQMNDKVVVVLVILVRVRIVFLFVEGGCLVWGVFVVAGLGGSGWGFENDGMSVGGVSCCWVVLCGWWGCGVGCWVGTRGGLNLVVGWVGGLGGWVYRAGLVW</sequence>
<gene>
    <name evidence="2" type="ORF">Tco_0655172</name>
</gene>
<comment type="caution">
    <text evidence="2">The sequence shown here is derived from an EMBL/GenBank/DDBJ whole genome shotgun (WGS) entry which is preliminary data.</text>
</comment>
<keyword evidence="1" id="KW-1133">Transmembrane helix</keyword>
<dbReference type="EMBL" id="BQNB010009218">
    <property type="protein sequence ID" value="GJS60388.1"/>
    <property type="molecule type" value="Genomic_DNA"/>
</dbReference>
<feature type="transmembrane region" description="Helical" evidence="1">
    <location>
        <begin position="249"/>
        <end position="267"/>
    </location>
</feature>
<dbReference type="PANTHER" id="PTHR33248">
    <property type="entry name" value="ZINC ION-BINDING PROTEIN"/>
    <property type="match status" value="1"/>
</dbReference>
<name>A0ABQ4X592_9ASTR</name>